<gene>
    <name evidence="10" type="ORF">U0070_022824</name>
</gene>
<dbReference type="PROSITE" id="PS50011">
    <property type="entry name" value="PROTEIN_KINASE_DOM"/>
    <property type="match status" value="1"/>
</dbReference>
<evidence type="ECO:0000313" key="10">
    <source>
        <dbReference type="EMBL" id="KAK7834853.1"/>
    </source>
</evidence>
<evidence type="ECO:0000256" key="5">
    <source>
        <dbReference type="ARBA" id="ARBA00022777"/>
    </source>
</evidence>
<keyword evidence="6" id="KW-0067">ATP-binding</keyword>
<reference evidence="10 11" key="1">
    <citation type="journal article" date="2023" name="bioRxiv">
        <title>Conserved and derived expression patterns and positive selection on dental genes reveal complex evolutionary context of ever-growing rodent molars.</title>
        <authorList>
            <person name="Calamari Z.T."/>
            <person name="Song A."/>
            <person name="Cohen E."/>
            <person name="Akter M."/>
            <person name="Roy R.D."/>
            <person name="Hallikas O."/>
            <person name="Christensen M.M."/>
            <person name="Li P."/>
            <person name="Marangoni P."/>
            <person name="Jernvall J."/>
            <person name="Klein O.D."/>
        </authorList>
    </citation>
    <scope>NUCLEOTIDE SEQUENCE [LARGE SCALE GENOMIC DNA]</scope>
    <source>
        <strain evidence="10">V071</strain>
    </source>
</reference>
<keyword evidence="2" id="KW-0723">Serine/threonine-protein kinase</keyword>
<name>A0AAW0K7F0_MYOGA</name>
<dbReference type="EC" id="2.7.11.1" evidence="1"/>
<dbReference type="SUPFAM" id="SSF56112">
    <property type="entry name" value="Protein kinase-like (PK-like)"/>
    <property type="match status" value="1"/>
</dbReference>
<evidence type="ECO:0000256" key="7">
    <source>
        <dbReference type="ARBA" id="ARBA00047899"/>
    </source>
</evidence>
<feature type="domain" description="Protein kinase" evidence="9">
    <location>
        <begin position="1"/>
        <end position="203"/>
    </location>
</feature>
<evidence type="ECO:0000256" key="3">
    <source>
        <dbReference type="ARBA" id="ARBA00022679"/>
    </source>
</evidence>
<comment type="catalytic activity">
    <reaction evidence="7">
        <text>L-threonyl-[protein] + ATP = O-phospho-L-threonyl-[protein] + ADP + H(+)</text>
        <dbReference type="Rhea" id="RHEA:46608"/>
        <dbReference type="Rhea" id="RHEA-COMP:11060"/>
        <dbReference type="Rhea" id="RHEA-COMP:11605"/>
        <dbReference type="ChEBI" id="CHEBI:15378"/>
        <dbReference type="ChEBI" id="CHEBI:30013"/>
        <dbReference type="ChEBI" id="CHEBI:30616"/>
        <dbReference type="ChEBI" id="CHEBI:61977"/>
        <dbReference type="ChEBI" id="CHEBI:456216"/>
        <dbReference type="EC" id="2.7.11.1"/>
    </reaction>
</comment>
<evidence type="ECO:0000256" key="6">
    <source>
        <dbReference type="ARBA" id="ARBA00022840"/>
    </source>
</evidence>
<dbReference type="GO" id="GO:0005737">
    <property type="term" value="C:cytoplasm"/>
    <property type="evidence" value="ECO:0007669"/>
    <property type="project" value="TreeGrafter"/>
</dbReference>
<dbReference type="GO" id="GO:0035556">
    <property type="term" value="P:intracellular signal transduction"/>
    <property type="evidence" value="ECO:0007669"/>
    <property type="project" value="TreeGrafter"/>
</dbReference>
<evidence type="ECO:0000256" key="4">
    <source>
        <dbReference type="ARBA" id="ARBA00022741"/>
    </source>
</evidence>
<dbReference type="AlphaFoldDB" id="A0AAW0K7F0"/>
<evidence type="ECO:0000259" key="9">
    <source>
        <dbReference type="PROSITE" id="PS50011"/>
    </source>
</evidence>
<keyword evidence="3" id="KW-0808">Transferase</keyword>
<dbReference type="GO" id="GO:0005524">
    <property type="term" value="F:ATP binding"/>
    <property type="evidence" value="ECO:0007669"/>
    <property type="project" value="UniProtKB-KW"/>
</dbReference>
<dbReference type="PANTHER" id="PTHR24346:SF56">
    <property type="entry name" value="SERINE_THREONINE-PROTEIN KINASE MARK2"/>
    <property type="match status" value="1"/>
</dbReference>
<evidence type="ECO:0000313" key="11">
    <source>
        <dbReference type="Proteomes" id="UP001488838"/>
    </source>
</evidence>
<comment type="caution">
    <text evidence="10">The sequence shown here is derived from an EMBL/GenBank/DDBJ whole genome shotgun (WGS) entry which is preliminary data.</text>
</comment>
<proteinExistence type="predicted"/>
<sequence length="243" mass="26911">MPLGGLGTVALACHRHVYTLVAMKMVENDNEHLHLVMTEVAVLKMIKNLHIICLSQILRTESYTFKGMEAAMTAHGTVHRDMKPDSILLDAEGNVKLGDFGLATRSGAGTVLQGCCGTEIYNAPELVLRKGYDGRKADIWSLGIEPPRVRGRTLKETKKNTNNGTCNIPVHISGQLKFFINQILTVALNRRPSIRHIQQHPWVKNSEGNIPSESKHPDPVIVDMLLSHGSCQQDLRLLAELQI</sequence>
<dbReference type="InterPro" id="IPR011009">
    <property type="entry name" value="Kinase-like_dom_sf"/>
</dbReference>
<dbReference type="EMBL" id="JBBHLL010000003">
    <property type="protein sequence ID" value="KAK7834853.1"/>
    <property type="molecule type" value="Genomic_DNA"/>
</dbReference>
<dbReference type="PANTHER" id="PTHR24346">
    <property type="entry name" value="MAP/MICROTUBULE AFFINITY-REGULATING KINASE"/>
    <property type="match status" value="1"/>
</dbReference>
<keyword evidence="4" id="KW-0547">Nucleotide-binding</keyword>
<evidence type="ECO:0000256" key="2">
    <source>
        <dbReference type="ARBA" id="ARBA00022527"/>
    </source>
</evidence>
<keyword evidence="11" id="KW-1185">Reference proteome</keyword>
<evidence type="ECO:0000256" key="8">
    <source>
        <dbReference type="ARBA" id="ARBA00048679"/>
    </source>
</evidence>
<dbReference type="InterPro" id="IPR000719">
    <property type="entry name" value="Prot_kinase_dom"/>
</dbReference>
<dbReference type="Proteomes" id="UP001488838">
    <property type="component" value="Unassembled WGS sequence"/>
</dbReference>
<protein>
    <recommendedName>
        <fullName evidence="1">non-specific serine/threonine protein kinase</fullName>
        <ecNumber evidence="1">2.7.11.1</ecNumber>
    </recommendedName>
</protein>
<keyword evidence="5" id="KW-0418">Kinase</keyword>
<dbReference type="Pfam" id="PF00069">
    <property type="entry name" value="Pkinase"/>
    <property type="match status" value="1"/>
</dbReference>
<comment type="catalytic activity">
    <reaction evidence="8">
        <text>L-seryl-[protein] + ATP = O-phospho-L-seryl-[protein] + ADP + H(+)</text>
        <dbReference type="Rhea" id="RHEA:17989"/>
        <dbReference type="Rhea" id="RHEA-COMP:9863"/>
        <dbReference type="Rhea" id="RHEA-COMP:11604"/>
        <dbReference type="ChEBI" id="CHEBI:15378"/>
        <dbReference type="ChEBI" id="CHEBI:29999"/>
        <dbReference type="ChEBI" id="CHEBI:30616"/>
        <dbReference type="ChEBI" id="CHEBI:83421"/>
        <dbReference type="ChEBI" id="CHEBI:456216"/>
        <dbReference type="EC" id="2.7.11.1"/>
    </reaction>
</comment>
<evidence type="ECO:0000256" key="1">
    <source>
        <dbReference type="ARBA" id="ARBA00012513"/>
    </source>
</evidence>
<dbReference type="Gene3D" id="1.10.510.10">
    <property type="entry name" value="Transferase(Phosphotransferase) domain 1"/>
    <property type="match status" value="2"/>
</dbReference>
<dbReference type="GO" id="GO:0000226">
    <property type="term" value="P:microtubule cytoskeleton organization"/>
    <property type="evidence" value="ECO:0007669"/>
    <property type="project" value="TreeGrafter"/>
</dbReference>
<dbReference type="GO" id="GO:0050321">
    <property type="term" value="F:tau-protein kinase activity"/>
    <property type="evidence" value="ECO:0007669"/>
    <property type="project" value="TreeGrafter"/>
</dbReference>
<organism evidence="10 11">
    <name type="scientific">Myodes glareolus</name>
    <name type="common">Bank vole</name>
    <name type="synonym">Clethrionomys glareolus</name>
    <dbReference type="NCBI Taxonomy" id="447135"/>
    <lineage>
        <taxon>Eukaryota</taxon>
        <taxon>Metazoa</taxon>
        <taxon>Chordata</taxon>
        <taxon>Craniata</taxon>
        <taxon>Vertebrata</taxon>
        <taxon>Euteleostomi</taxon>
        <taxon>Mammalia</taxon>
        <taxon>Eutheria</taxon>
        <taxon>Euarchontoglires</taxon>
        <taxon>Glires</taxon>
        <taxon>Rodentia</taxon>
        <taxon>Myomorpha</taxon>
        <taxon>Muroidea</taxon>
        <taxon>Cricetidae</taxon>
        <taxon>Arvicolinae</taxon>
        <taxon>Myodes</taxon>
    </lineage>
</organism>
<accession>A0AAW0K7F0</accession>